<proteinExistence type="predicted"/>
<evidence type="ECO:0000256" key="1">
    <source>
        <dbReference type="SAM" id="MobiDB-lite"/>
    </source>
</evidence>
<dbReference type="Proteomes" id="UP000616779">
    <property type="component" value="Unassembled WGS sequence"/>
</dbReference>
<dbReference type="RefSeq" id="WP_171645401.1">
    <property type="nucleotide sequence ID" value="NZ_WHOA01000147.1"/>
</dbReference>
<keyword evidence="3" id="KW-1185">Reference proteome</keyword>
<feature type="region of interest" description="Disordered" evidence="1">
    <location>
        <begin position="29"/>
        <end position="92"/>
    </location>
</feature>
<dbReference type="EMBL" id="WHOA01000147">
    <property type="protein sequence ID" value="NOU74005.1"/>
    <property type="molecule type" value="Genomic_DNA"/>
</dbReference>
<protein>
    <submittedName>
        <fullName evidence="2">Uncharacterized protein</fullName>
    </submittedName>
</protein>
<reference evidence="2 3" key="1">
    <citation type="submission" date="2019-10" db="EMBL/GenBank/DDBJ databases">
        <title>Description of Paenibacillus terrestris sp. nov.</title>
        <authorList>
            <person name="Carlier A."/>
            <person name="Qi S."/>
        </authorList>
    </citation>
    <scope>NUCLEOTIDE SEQUENCE [LARGE SCALE GENOMIC DNA]</scope>
    <source>
        <strain evidence="2 3">LMG 31458</strain>
    </source>
</reference>
<sequence>MKAYDAVGDDNDGFARYGGAVVYVEDAEYGVEDDASDDDACNDDVGSRQRGDASDGKQDDAWDDRHDGVVGDRSDGVVGDRRDDDVDGEDVYNEHVRDVDALDNALPVLLKAADGEGGYPPSLSELVELDGGSPSMSELVEQDGKSPSLLQLDK</sequence>
<name>A0ABX1XZH9_9BACL</name>
<feature type="compositionally biased region" description="Basic and acidic residues" evidence="1">
    <location>
        <begin position="45"/>
        <end position="84"/>
    </location>
</feature>
<feature type="region of interest" description="Disordered" evidence="1">
    <location>
        <begin position="130"/>
        <end position="154"/>
    </location>
</feature>
<evidence type="ECO:0000313" key="2">
    <source>
        <dbReference type="EMBL" id="NOU74005.1"/>
    </source>
</evidence>
<feature type="compositionally biased region" description="Acidic residues" evidence="1">
    <location>
        <begin position="29"/>
        <end position="42"/>
    </location>
</feature>
<organism evidence="2 3">
    <name type="scientific">Paenibacillus phytorum</name>
    <dbReference type="NCBI Taxonomy" id="2654977"/>
    <lineage>
        <taxon>Bacteria</taxon>
        <taxon>Bacillati</taxon>
        <taxon>Bacillota</taxon>
        <taxon>Bacilli</taxon>
        <taxon>Bacillales</taxon>
        <taxon>Paenibacillaceae</taxon>
        <taxon>Paenibacillus</taxon>
    </lineage>
</organism>
<accession>A0ABX1XZH9</accession>
<comment type="caution">
    <text evidence="2">The sequence shown here is derived from an EMBL/GenBank/DDBJ whole genome shotgun (WGS) entry which is preliminary data.</text>
</comment>
<gene>
    <name evidence="2" type="ORF">GC098_21825</name>
</gene>
<evidence type="ECO:0000313" key="3">
    <source>
        <dbReference type="Proteomes" id="UP000616779"/>
    </source>
</evidence>